<sequence>MAAPRRDSIVDLPERKEYIFLGDDDYDDDEECGNEEKEEEGGLEELGSVGMGGTYSTLPLPWA</sequence>
<evidence type="ECO:0000256" key="1">
    <source>
        <dbReference type="SAM" id="MobiDB-lite"/>
    </source>
</evidence>
<organism evidence="2 3">
    <name type="scientific">Morchella conica CCBAS932</name>
    <dbReference type="NCBI Taxonomy" id="1392247"/>
    <lineage>
        <taxon>Eukaryota</taxon>
        <taxon>Fungi</taxon>
        <taxon>Dikarya</taxon>
        <taxon>Ascomycota</taxon>
        <taxon>Pezizomycotina</taxon>
        <taxon>Pezizomycetes</taxon>
        <taxon>Pezizales</taxon>
        <taxon>Morchellaceae</taxon>
        <taxon>Morchella</taxon>
    </lineage>
</organism>
<evidence type="ECO:0000313" key="2">
    <source>
        <dbReference type="EMBL" id="RPB11352.1"/>
    </source>
</evidence>
<name>A0A3N4KPW0_9PEZI</name>
<dbReference type="InParanoid" id="A0A3N4KPW0"/>
<dbReference type="EMBL" id="ML119136">
    <property type="protein sequence ID" value="RPB11352.1"/>
    <property type="molecule type" value="Genomic_DNA"/>
</dbReference>
<accession>A0A3N4KPW0</accession>
<feature type="region of interest" description="Disordered" evidence="1">
    <location>
        <begin position="23"/>
        <end position="63"/>
    </location>
</feature>
<dbReference type="Proteomes" id="UP000277580">
    <property type="component" value="Unassembled WGS sequence"/>
</dbReference>
<proteinExistence type="predicted"/>
<keyword evidence="3" id="KW-1185">Reference proteome</keyword>
<gene>
    <name evidence="2" type="ORF">P167DRAFT_606496</name>
</gene>
<reference evidence="2 3" key="1">
    <citation type="journal article" date="2018" name="Nat. Ecol. Evol.">
        <title>Pezizomycetes genomes reveal the molecular basis of ectomycorrhizal truffle lifestyle.</title>
        <authorList>
            <person name="Murat C."/>
            <person name="Payen T."/>
            <person name="Noel B."/>
            <person name="Kuo A."/>
            <person name="Morin E."/>
            <person name="Chen J."/>
            <person name="Kohler A."/>
            <person name="Krizsan K."/>
            <person name="Balestrini R."/>
            <person name="Da Silva C."/>
            <person name="Montanini B."/>
            <person name="Hainaut M."/>
            <person name="Levati E."/>
            <person name="Barry K.W."/>
            <person name="Belfiori B."/>
            <person name="Cichocki N."/>
            <person name="Clum A."/>
            <person name="Dockter R.B."/>
            <person name="Fauchery L."/>
            <person name="Guy J."/>
            <person name="Iotti M."/>
            <person name="Le Tacon F."/>
            <person name="Lindquist E.A."/>
            <person name="Lipzen A."/>
            <person name="Malagnac F."/>
            <person name="Mello A."/>
            <person name="Molinier V."/>
            <person name="Miyauchi S."/>
            <person name="Poulain J."/>
            <person name="Riccioni C."/>
            <person name="Rubini A."/>
            <person name="Sitrit Y."/>
            <person name="Splivallo R."/>
            <person name="Traeger S."/>
            <person name="Wang M."/>
            <person name="Zifcakova L."/>
            <person name="Wipf D."/>
            <person name="Zambonelli A."/>
            <person name="Paolocci F."/>
            <person name="Nowrousian M."/>
            <person name="Ottonello S."/>
            <person name="Baldrian P."/>
            <person name="Spatafora J.W."/>
            <person name="Henrissat B."/>
            <person name="Nagy L.G."/>
            <person name="Aury J.M."/>
            <person name="Wincker P."/>
            <person name="Grigoriev I.V."/>
            <person name="Bonfante P."/>
            <person name="Martin F.M."/>
        </authorList>
    </citation>
    <scope>NUCLEOTIDE SEQUENCE [LARGE SCALE GENOMIC DNA]</scope>
    <source>
        <strain evidence="2 3">CCBAS932</strain>
    </source>
</reference>
<dbReference type="AlphaFoldDB" id="A0A3N4KPW0"/>
<protein>
    <submittedName>
        <fullName evidence="2">Uncharacterized protein</fullName>
    </submittedName>
</protein>
<evidence type="ECO:0000313" key="3">
    <source>
        <dbReference type="Proteomes" id="UP000277580"/>
    </source>
</evidence>
<feature type="compositionally biased region" description="Acidic residues" evidence="1">
    <location>
        <begin position="23"/>
        <end position="43"/>
    </location>
</feature>